<protein>
    <submittedName>
        <fullName evidence="3">CPBP family intramembrane metalloprotease</fullName>
    </submittedName>
</protein>
<keyword evidence="1" id="KW-0472">Membrane</keyword>
<keyword evidence="3" id="KW-0378">Hydrolase</keyword>
<dbReference type="GO" id="GO:0080120">
    <property type="term" value="P:CAAX-box protein maturation"/>
    <property type="evidence" value="ECO:0007669"/>
    <property type="project" value="UniProtKB-ARBA"/>
</dbReference>
<keyword evidence="3" id="KW-0482">Metalloprotease</keyword>
<dbReference type="Pfam" id="PF02517">
    <property type="entry name" value="Rce1-like"/>
    <property type="match status" value="1"/>
</dbReference>
<dbReference type="AlphaFoldDB" id="A0A8J6TKN1"/>
<keyword evidence="1" id="KW-1133">Transmembrane helix</keyword>
<accession>A0A8J6TKN1</accession>
<comment type="caution">
    <text evidence="3">The sequence shown here is derived from an EMBL/GenBank/DDBJ whole genome shotgun (WGS) entry which is preliminary data.</text>
</comment>
<dbReference type="InterPro" id="IPR003675">
    <property type="entry name" value="Rce1/LyrA-like_dom"/>
</dbReference>
<dbReference type="InterPro" id="IPR042150">
    <property type="entry name" value="MmRce1-like"/>
</dbReference>
<organism evidence="3 4">
    <name type="scientific">Candidatus Desulfolinea nitratireducens</name>
    <dbReference type="NCBI Taxonomy" id="2841698"/>
    <lineage>
        <taxon>Bacteria</taxon>
        <taxon>Bacillati</taxon>
        <taxon>Chloroflexota</taxon>
        <taxon>Anaerolineae</taxon>
        <taxon>Anaerolineales</taxon>
        <taxon>Anaerolineales incertae sedis</taxon>
        <taxon>Candidatus Desulfolinea</taxon>
    </lineage>
</organism>
<keyword evidence="3" id="KW-0645">Protease</keyword>
<feature type="transmembrane region" description="Helical" evidence="1">
    <location>
        <begin position="160"/>
        <end position="182"/>
    </location>
</feature>
<dbReference type="PANTHER" id="PTHR35797">
    <property type="entry name" value="PROTEASE-RELATED"/>
    <property type="match status" value="1"/>
</dbReference>
<feature type="transmembrane region" description="Helical" evidence="1">
    <location>
        <begin position="49"/>
        <end position="69"/>
    </location>
</feature>
<feature type="transmembrane region" description="Helical" evidence="1">
    <location>
        <begin position="12"/>
        <end position="29"/>
    </location>
</feature>
<evidence type="ECO:0000313" key="4">
    <source>
        <dbReference type="Proteomes" id="UP000614469"/>
    </source>
</evidence>
<reference evidence="3 4" key="1">
    <citation type="submission" date="2020-08" db="EMBL/GenBank/DDBJ databases">
        <title>Bridging the membrane lipid divide: bacteria of the FCB group superphylum have the potential to synthesize archaeal ether lipids.</title>
        <authorList>
            <person name="Villanueva L."/>
            <person name="Von Meijenfeldt F.A.B."/>
            <person name="Westbye A.B."/>
            <person name="Yadav S."/>
            <person name="Hopmans E.C."/>
            <person name="Dutilh B.E."/>
            <person name="Sinninghe Damste J.S."/>
        </authorList>
    </citation>
    <scope>NUCLEOTIDE SEQUENCE [LARGE SCALE GENOMIC DNA]</scope>
    <source>
        <strain evidence="3">NIOZ-UU36</strain>
    </source>
</reference>
<proteinExistence type="predicted"/>
<name>A0A8J6TKN1_9CHLR</name>
<gene>
    <name evidence="3" type="ORF">H8E29_16130</name>
</gene>
<evidence type="ECO:0000259" key="2">
    <source>
        <dbReference type="Pfam" id="PF02517"/>
    </source>
</evidence>
<dbReference type="Proteomes" id="UP000614469">
    <property type="component" value="Unassembled WGS sequence"/>
</dbReference>
<dbReference type="GO" id="GO:0004175">
    <property type="term" value="F:endopeptidase activity"/>
    <property type="evidence" value="ECO:0007669"/>
    <property type="project" value="UniProtKB-ARBA"/>
</dbReference>
<keyword evidence="1" id="KW-0812">Transmembrane</keyword>
<feature type="transmembrane region" description="Helical" evidence="1">
    <location>
        <begin position="243"/>
        <end position="261"/>
    </location>
</feature>
<feature type="domain" description="CAAX prenyl protease 2/Lysostaphin resistance protein A-like" evidence="2">
    <location>
        <begin position="129"/>
        <end position="231"/>
    </location>
</feature>
<dbReference type="EMBL" id="JACNJN010000194">
    <property type="protein sequence ID" value="MBC8336792.1"/>
    <property type="molecule type" value="Genomic_DNA"/>
</dbReference>
<sequence length="274" mass="30720">MSNNTKTPKKYSIIVFMLIAYGFSWLIWIPEALIAQNMWIAPEGVKSILALNLGAWGPLVAAIVTTFFYQRGAGVKDLLKRGFMARLGKWWWVVLLTFPVLIGGSLALSGLLGNSLPEFAVLAEPVALPVALIYIFFLAGPLQEEFGWRGYVFEHLQSKYDALTAAILAGLMWGLWHLPLFFVPRAEDYYNRPFWGLMLTTTLVGIILAWFYANTKGSIFAAMLGHTMFNWSNWVLPALKSDSAALILFGLYFIVVGYIVWQYGKKTLKKTSAS</sequence>
<dbReference type="GO" id="GO:0008237">
    <property type="term" value="F:metallopeptidase activity"/>
    <property type="evidence" value="ECO:0007669"/>
    <property type="project" value="UniProtKB-KW"/>
</dbReference>
<feature type="transmembrane region" description="Helical" evidence="1">
    <location>
        <begin position="90"/>
        <end position="113"/>
    </location>
</feature>
<feature type="transmembrane region" description="Helical" evidence="1">
    <location>
        <begin position="194"/>
        <end position="212"/>
    </location>
</feature>
<dbReference type="PANTHER" id="PTHR35797:SF1">
    <property type="entry name" value="PROTEASE"/>
    <property type="match status" value="1"/>
</dbReference>
<evidence type="ECO:0000256" key="1">
    <source>
        <dbReference type="SAM" id="Phobius"/>
    </source>
</evidence>
<feature type="transmembrane region" description="Helical" evidence="1">
    <location>
        <begin position="119"/>
        <end position="139"/>
    </location>
</feature>
<evidence type="ECO:0000313" key="3">
    <source>
        <dbReference type="EMBL" id="MBC8336792.1"/>
    </source>
</evidence>